<proteinExistence type="predicted"/>
<feature type="region of interest" description="Disordered" evidence="1">
    <location>
        <begin position="2419"/>
        <end position="2449"/>
    </location>
</feature>
<feature type="region of interest" description="Disordered" evidence="1">
    <location>
        <begin position="971"/>
        <end position="993"/>
    </location>
</feature>
<reference evidence="4" key="1">
    <citation type="submission" date="2015-09" db="EMBL/GenBank/DDBJ databases">
        <authorList>
            <consortium name="Pathogen Informatics"/>
        </authorList>
    </citation>
    <scope>NUCLEOTIDE SEQUENCE [LARGE SCALE GENOMIC DNA]</scope>
    <source>
        <strain evidence="4">Lake Konstanz</strain>
    </source>
</reference>
<feature type="region of interest" description="Disordered" evidence="1">
    <location>
        <begin position="205"/>
        <end position="231"/>
    </location>
</feature>
<evidence type="ECO:0000313" key="4">
    <source>
        <dbReference type="Proteomes" id="UP000051952"/>
    </source>
</evidence>
<feature type="region of interest" description="Disordered" evidence="1">
    <location>
        <begin position="515"/>
        <end position="568"/>
    </location>
</feature>
<evidence type="ECO:0000313" key="3">
    <source>
        <dbReference type="EMBL" id="CUG93382.1"/>
    </source>
</evidence>
<protein>
    <submittedName>
        <fullName evidence="3">Serine-threonine protein kinase, putative</fullName>
    </submittedName>
</protein>
<feature type="compositionally biased region" description="Basic and acidic residues" evidence="1">
    <location>
        <begin position="684"/>
        <end position="696"/>
    </location>
</feature>
<dbReference type="InterPro" id="IPR008271">
    <property type="entry name" value="Ser/Thr_kinase_AS"/>
</dbReference>
<dbReference type="Proteomes" id="UP000051952">
    <property type="component" value="Unassembled WGS sequence"/>
</dbReference>
<feature type="compositionally biased region" description="Basic and acidic residues" evidence="1">
    <location>
        <begin position="705"/>
        <end position="715"/>
    </location>
</feature>
<dbReference type="InterPro" id="IPR053083">
    <property type="entry name" value="TF_kinase-domain_protein"/>
</dbReference>
<feature type="compositionally biased region" description="Low complexity" evidence="1">
    <location>
        <begin position="279"/>
        <end position="290"/>
    </location>
</feature>
<dbReference type="PROSITE" id="PS50011">
    <property type="entry name" value="PROTEIN_KINASE_DOM"/>
    <property type="match status" value="1"/>
</dbReference>
<organism evidence="3 4">
    <name type="scientific">Bodo saltans</name>
    <name type="common">Flagellated protozoan</name>
    <dbReference type="NCBI Taxonomy" id="75058"/>
    <lineage>
        <taxon>Eukaryota</taxon>
        <taxon>Discoba</taxon>
        <taxon>Euglenozoa</taxon>
        <taxon>Kinetoplastea</taxon>
        <taxon>Metakinetoplastina</taxon>
        <taxon>Eubodonida</taxon>
        <taxon>Bodonidae</taxon>
        <taxon>Bodo</taxon>
    </lineage>
</organism>
<feature type="compositionally biased region" description="Low complexity" evidence="1">
    <location>
        <begin position="2419"/>
        <end position="2429"/>
    </location>
</feature>
<dbReference type="SMART" id="SM00220">
    <property type="entry name" value="S_TKc"/>
    <property type="match status" value="1"/>
</dbReference>
<feature type="non-terminal residue" evidence="3">
    <location>
        <position position="2449"/>
    </location>
</feature>
<gene>
    <name evidence="3" type="ORF">BSAL_42600</name>
</gene>
<feature type="compositionally biased region" description="Acidic residues" evidence="1">
    <location>
        <begin position="669"/>
        <end position="683"/>
    </location>
</feature>
<feature type="compositionally biased region" description="Basic and acidic residues" evidence="1">
    <location>
        <begin position="532"/>
        <end position="542"/>
    </location>
</feature>
<dbReference type="GO" id="GO:0005524">
    <property type="term" value="F:ATP binding"/>
    <property type="evidence" value="ECO:0007669"/>
    <property type="project" value="InterPro"/>
</dbReference>
<feature type="region of interest" description="Disordered" evidence="1">
    <location>
        <begin position="1849"/>
        <end position="1895"/>
    </location>
</feature>
<name>A0A0S4JW72_BODSA</name>
<feature type="domain" description="Protein kinase" evidence="2">
    <location>
        <begin position="1192"/>
        <end position="1825"/>
    </location>
</feature>
<evidence type="ECO:0000256" key="1">
    <source>
        <dbReference type="SAM" id="MobiDB-lite"/>
    </source>
</evidence>
<sequence length="2449" mass="259789">MHRGGGGATTQPGGGSNSGEDVADTMFWPCAFHVERHRVRLLQHYRVVSRFLSSRHHGSYLSIAHETQGEHPLEFLLNPVDGISLVILSDVAPQSWLAMQMETLKLIEEVSCQPAMVSPLLQQSGWIATYTRFLFLAFLEAYHSQAFSSGDAYVMSFSKGVLRALSALCQQDAVARAWALKLGIVRTLIQEIDLEQSVNDIRERQLKKSRESQSSAATTAATTANNGPRQQLLSRLASLSTGSTSDDDDGDVVSVLAQTRGDFLTSPTSLKSVGKKESSSSPAAAPSLAAVPPPSPPEQSQQRTTTAAVSPPIMSSSAATSATRSYVSPPFFSSSSSRVGGSATVSSTTVDVSSATVTGVDSTDLPKPLMTNPSTMHSPSNDSLTQPLPNTASIAPEFWSERSTDTMDTRHVSEIMGSPLSMVASHTNESSLLEPNSSLQFPSSLMTRPKISIPKLSLASAPPPLYYTSNGDTGATVEATMTNPSFVKSGSFAFPLGGGGGGGASGASFAGIPIEMHPIHTNGNDEDDESTDDRTESEHDEEREGNDDEEEIHNKNGDSGADPVVGFPPHATLSSLSLVVVPLPSSPPVAPPAGRPPLFVPKLSLASAPPPLYYTSNGDTGATVEATMTNASFVKTGSFAFASQLDVQRVQAQLNSETALMVDMHSTGDEDDDEESDEEDVKEDESCTPHNHDDNGLHSPSHQAKIGESDDDNHRPLNIQATEVTIEPCTEDDEEDAKSLASNRDDDENEGDGDGQSSPPPSSGLNSNIQILKTLPTPILLSGGRGSVSLHMAEDQFHPSEQSLSTIDSSGALHSAAAAAATAAGSTRLDNVRPSRITMPFQHIQHIPTSPSVLGDSASDSSALLHQHSSGHGLESEGSTSSVGLGVPSAPQRMISSDGAFSTASGVVYIPPLAMTQAALRNASTPHGAGRSPSARASRTVRLVEPGIGEGDAAANLGADDGQGDFELAQRSVRESSPDARIPGSTRTSASPRLGLSNPRVMYALDSTDDEVHHATAAGGASLHRSNSVLSRRSEMCSPTDSVAAAGVYPLQLVLNEAKFAAHQRSIRRIYMSSDIQVELLYLILNLVIGTNGVLEPMYTSTFTVRAGHRVQVLFHLHMHLNHDANAPAVQGLWSRLVGESGANNDRSSVRVNHSTLPPPRWYHQRSGSLHDRGMRLLFQMTCFRTNLATTYERQDKIGVGGYGAVMAAVVTLDPNGGAPGAASSTTGRSSSFVAVHHRQQELSVMSPVSSTSSASAASQRAFPTASDKIMTTDAVALVTTGGYRNERVAVKIAPVPHHIDDRETLVSFFNEVLLMTHIQDIPEAVRLLDCGCDGTQYLVVMPLYHGSAREWRLRLGPRGALPPLIATATAVPSTTSSVLPPKAASPVASTTTINAFAQCLGLYSTLLCTLCQIHRRRIVHHDLKLDNVFLEIDHHDDNDDDEDGGDEGDGGTPHPSKTALKKICRLKLGDWGEGEVLPVIGRHHHHQPPQQPQQSTYPSAANSRKVSTVAGADLAGGGGLASGGVGGETWSLENSITPQHDLPGTPVPGFGTSVLAGNSLMGYEQIAAAASSSARVLSHPAGSFLGGGASTASVIKRSGGGGGGATLFQALKQLYQKPKGTECIRSPEALLPHKYLPTSLVDKNNNNQPLSDAMNAAAAALLGSSCSSTTASSLNNTTTPQHHLYPHHHERNNAVMFADDVALIVQKSDVWAMGCLLYELLTGDALFGDQDFGQVMHRITSTDPQVFIDSDHLRALRTWGALSPISSEQATTTSSESDSAATVNENEAKRVGVAIEQYLRVLLERDPVRRPTIQQALEMWEELLCRMAWEVEDPCVVVERQHNAAAASPNLLSPSTTNDGSPAAAAGGGTLSTTVSPREHGNRTPAGGMTRASSRRNLKALQQSSILGAAMAQFASSSAARLRTMPWMLILDPSAITAALEMCDENHHHQYGSQAGNQPLSASFMNVSARSRSVSGLYQHDALPSSLMHSGSDEHHRTAILHHVAPSLSVAASRSAYGLSVGGLGSCDNSHHTHNNDFLSSTSSADAALLQCYSWGVTHLFSFYHIPKAASHFHYQHCQSTLEQVAKEITALDQLYSHTVQQQSTTSKQHLVHVNSASSFYQHHPQHQQQQQQGEQVAVGGFVAVPSPHPVFAHAGSIEASVSFDTSHVTIVGGANAAAPTAPLASAMLTASQPAPSVHPATLPPSFYQAAATTTTAHHQLMSRSSSNLSLVGAAGTVNHHYHQQHAQLNSSMTTASAGAANGGAPSWAVAVTKHLSADAVSSLLQTVPDSVVDFAHRLCHQLPAQYHDALMIRGRLLIPSFLVEDVDYAVVATLLVLSVTYRLPILSALFHVRQNCQLDPNRVNLLRTLQTAKMLLAISSLSSAPPSDHHNSISQRMSTILHEELPQQQSNIATNTTSPVISTSSSSHHASGGLQRRYSTHVDDSIT</sequence>
<accession>A0A0S4JW72</accession>
<dbReference type="InterPro" id="IPR011009">
    <property type="entry name" value="Kinase-like_dom_sf"/>
</dbReference>
<feature type="compositionally biased region" description="Gly residues" evidence="1">
    <location>
        <begin position="1"/>
        <end position="17"/>
    </location>
</feature>
<dbReference type="Gene3D" id="1.10.510.10">
    <property type="entry name" value="Transferase(Phosphotransferase) domain 1"/>
    <property type="match status" value="2"/>
</dbReference>
<evidence type="ECO:0000259" key="2">
    <source>
        <dbReference type="PROSITE" id="PS50011"/>
    </source>
</evidence>
<dbReference type="SUPFAM" id="SSF56112">
    <property type="entry name" value="Protein kinase-like (PK-like)"/>
    <property type="match status" value="1"/>
</dbReference>
<feature type="region of interest" description="Disordered" evidence="1">
    <location>
        <begin position="1437"/>
        <end position="1459"/>
    </location>
</feature>
<feature type="region of interest" description="Disordered" evidence="1">
    <location>
        <begin position="1483"/>
        <end position="1506"/>
    </location>
</feature>
<feature type="region of interest" description="Disordered" evidence="1">
    <location>
        <begin position="266"/>
        <end position="321"/>
    </location>
</feature>
<keyword evidence="3" id="KW-0418">Kinase</keyword>
<dbReference type="VEuPathDB" id="TriTrypDB:BSAL_42600"/>
<feature type="region of interest" description="Disordered" evidence="1">
    <location>
        <begin position="660"/>
        <end position="768"/>
    </location>
</feature>
<dbReference type="OrthoDB" id="273310at2759"/>
<feature type="region of interest" description="Disordered" evidence="1">
    <location>
        <begin position="1"/>
        <end position="20"/>
    </location>
</feature>
<dbReference type="EMBL" id="CYKH01002150">
    <property type="protein sequence ID" value="CUG93382.1"/>
    <property type="molecule type" value="Genomic_DNA"/>
</dbReference>
<dbReference type="InterPro" id="IPR000719">
    <property type="entry name" value="Prot_kinase_dom"/>
</dbReference>
<feature type="region of interest" description="Disordered" evidence="1">
    <location>
        <begin position="849"/>
        <end position="887"/>
    </location>
</feature>
<keyword evidence="4" id="KW-1185">Reference proteome</keyword>
<feature type="compositionally biased region" description="Polar residues" evidence="1">
    <location>
        <begin position="1496"/>
        <end position="1506"/>
    </location>
</feature>
<feature type="compositionally biased region" description="Acidic residues" evidence="1">
    <location>
        <begin position="1439"/>
        <end position="1450"/>
    </location>
</feature>
<keyword evidence="3" id="KW-0808">Transferase</keyword>
<feature type="compositionally biased region" description="Polar residues" evidence="1">
    <location>
        <begin position="298"/>
        <end position="308"/>
    </location>
</feature>
<dbReference type="PANTHER" id="PTHR44305:SF2">
    <property type="entry name" value="SI:DKEY-192D15.2"/>
    <property type="match status" value="1"/>
</dbReference>
<dbReference type="PROSITE" id="PS00108">
    <property type="entry name" value="PROTEIN_KINASE_ST"/>
    <property type="match status" value="1"/>
</dbReference>
<dbReference type="GO" id="GO:0004672">
    <property type="term" value="F:protein kinase activity"/>
    <property type="evidence" value="ECO:0007669"/>
    <property type="project" value="InterPro"/>
</dbReference>
<feature type="compositionally biased region" description="Low complexity" evidence="1">
    <location>
        <begin position="856"/>
        <end position="882"/>
    </location>
</feature>
<dbReference type="PANTHER" id="PTHR44305">
    <property type="entry name" value="SI:DKEY-192D15.2-RELATED"/>
    <property type="match status" value="1"/>
</dbReference>
<feature type="compositionally biased region" description="Low complexity" evidence="1">
    <location>
        <begin position="216"/>
        <end position="231"/>
    </location>
</feature>